<accession>A0ABR2GZE9</accession>
<comment type="caution">
    <text evidence="3">The sequence shown here is derived from an EMBL/GenBank/DDBJ whole genome shotgun (WGS) entry which is preliminary data.</text>
</comment>
<feature type="transmembrane region" description="Helical" evidence="2">
    <location>
        <begin position="20"/>
        <end position="39"/>
    </location>
</feature>
<keyword evidence="2" id="KW-1133">Transmembrane helix</keyword>
<reference evidence="3 4" key="1">
    <citation type="submission" date="2024-04" db="EMBL/GenBank/DDBJ databases">
        <title>Tritrichomonas musculus Genome.</title>
        <authorList>
            <person name="Alves-Ferreira E."/>
            <person name="Grigg M."/>
            <person name="Lorenzi H."/>
            <person name="Galac M."/>
        </authorList>
    </citation>
    <scope>NUCLEOTIDE SEQUENCE [LARGE SCALE GENOMIC DNA]</scope>
    <source>
        <strain evidence="3 4">EAF2021</strain>
    </source>
</reference>
<evidence type="ECO:0000313" key="3">
    <source>
        <dbReference type="EMBL" id="KAK8839314.1"/>
    </source>
</evidence>
<dbReference type="Proteomes" id="UP001470230">
    <property type="component" value="Unassembled WGS sequence"/>
</dbReference>
<keyword evidence="2" id="KW-0812">Transmembrane</keyword>
<organism evidence="3 4">
    <name type="scientific">Tritrichomonas musculus</name>
    <dbReference type="NCBI Taxonomy" id="1915356"/>
    <lineage>
        <taxon>Eukaryota</taxon>
        <taxon>Metamonada</taxon>
        <taxon>Parabasalia</taxon>
        <taxon>Tritrichomonadida</taxon>
        <taxon>Tritrichomonadidae</taxon>
        <taxon>Tritrichomonas</taxon>
    </lineage>
</organism>
<evidence type="ECO:0008006" key="5">
    <source>
        <dbReference type="Google" id="ProtNLM"/>
    </source>
</evidence>
<keyword evidence="4" id="KW-1185">Reference proteome</keyword>
<evidence type="ECO:0000256" key="1">
    <source>
        <dbReference type="SAM" id="MobiDB-lite"/>
    </source>
</evidence>
<evidence type="ECO:0000313" key="4">
    <source>
        <dbReference type="Proteomes" id="UP001470230"/>
    </source>
</evidence>
<evidence type="ECO:0000256" key="2">
    <source>
        <dbReference type="SAM" id="Phobius"/>
    </source>
</evidence>
<proteinExistence type="predicted"/>
<dbReference type="EMBL" id="JAPFFF010000052">
    <property type="protein sequence ID" value="KAK8839314.1"/>
    <property type="molecule type" value="Genomic_DNA"/>
</dbReference>
<name>A0ABR2GZE9_9EUKA</name>
<sequence>MYSNTANKLISNHLPVKNFLKIGFLLLLCFGSFMMNFHYQRSALNNDNDKVASDYDQEQNPHDSLNENEKFVKDGKYNDQKK</sequence>
<protein>
    <recommendedName>
        <fullName evidence="5">Secreted protein</fullName>
    </recommendedName>
</protein>
<feature type="region of interest" description="Disordered" evidence="1">
    <location>
        <begin position="48"/>
        <end position="82"/>
    </location>
</feature>
<gene>
    <name evidence="3" type="ORF">M9Y10_032248</name>
</gene>
<keyword evidence="2" id="KW-0472">Membrane</keyword>